<accession>A0A067R7T1</accession>
<evidence type="ECO:0000313" key="1">
    <source>
        <dbReference type="EMBL" id="KDR18532.1"/>
    </source>
</evidence>
<dbReference type="AlphaFoldDB" id="A0A067R7T1"/>
<gene>
    <name evidence="1" type="ORF">L798_07350</name>
</gene>
<dbReference type="InParanoid" id="A0A067R7T1"/>
<organism evidence="1 2">
    <name type="scientific">Zootermopsis nevadensis</name>
    <name type="common">Dampwood termite</name>
    <dbReference type="NCBI Taxonomy" id="136037"/>
    <lineage>
        <taxon>Eukaryota</taxon>
        <taxon>Metazoa</taxon>
        <taxon>Ecdysozoa</taxon>
        <taxon>Arthropoda</taxon>
        <taxon>Hexapoda</taxon>
        <taxon>Insecta</taxon>
        <taxon>Pterygota</taxon>
        <taxon>Neoptera</taxon>
        <taxon>Polyneoptera</taxon>
        <taxon>Dictyoptera</taxon>
        <taxon>Blattodea</taxon>
        <taxon>Blattoidea</taxon>
        <taxon>Termitoidae</taxon>
        <taxon>Termopsidae</taxon>
        <taxon>Zootermopsis</taxon>
    </lineage>
</organism>
<evidence type="ECO:0000313" key="2">
    <source>
        <dbReference type="Proteomes" id="UP000027135"/>
    </source>
</evidence>
<keyword evidence="2" id="KW-1185">Reference proteome</keyword>
<name>A0A067R7T1_ZOONE</name>
<reference evidence="1 2" key="1">
    <citation type="journal article" date="2014" name="Nat. Commun.">
        <title>Molecular traces of alternative social organization in a termite genome.</title>
        <authorList>
            <person name="Terrapon N."/>
            <person name="Li C."/>
            <person name="Robertson H.M."/>
            <person name="Ji L."/>
            <person name="Meng X."/>
            <person name="Booth W."/>
            <person name="Chen Z."/>
            <person name="Childers C.P."/>
            <person name="Glastad K.M."/>
            <person name="Gokhale K."/>
            <person name="Gowin J."/>
            <person name="Gronenberg W."/>
            <person name="Hermansen R.A."/>
            <person name="Hu H."/>
            <person name="Hunt B.G."/>
            <person name="Huylmans A.K."/>
            <person name="Khalil S.M."/>
            <person name="Mitchell R.D."/>
            <person name="Munoz-Torres M.C."/>
            <person name="Mustard J.A."/>
            <person name="Pan H."/>
            <person name="Reese J.T."/>
            <person name="Scharf M.E."/>
            <person name="Sun F."/>
            <person name="Vogel H."/>
            <person name="Xiao J."/>
            <person name="Yang W."/>
            <person name="Yang Z."/>
            <person name="Yang Z."/>
            <person name="Zhou J."/>
            <person name="Zhu J."/>
            <person name="Brent C.S."/>
            <person name="Elsik C.G."/>
            <person name="Goodisman M.A."/>
            <person name="Liberles D.A."/>
            <person name="Roe R.M."/>
            <person name="Vargo E.L."/>
            <person name="Vilcinskas A."/>
            <person name="Wang J."/>
            <person name="Bornberg-Bauer E."/>
            <person name="Korb J."/>
            <person name="Zhang G."/>
            <person name="Liebig J."/>
        </authorList>
    </citation>
    <scope>NUCLEOTIDE SEQUENCE [LARGE SCALE GENOMIC DNA]</scope>
    <source>
        <tissue evidence="1">Whole organism</tissue>
    </source>
</reference>
<dbReference type="Proteomes" id="UP000027135">
    <property type="component" value="Unassembled WGS sequence"/>
</dbReference>
<proteinExistence type="predicted"/>
<protein>
    <submittedName>
        <fullName evidence="1">Uncharacterized protein</fullName>
    </submittedName>
</protein>
<sequence length="113" mass="12814">MNAVSPPYIHHCVALYSSDWFKLKLMRNGSFCSLGLAIPKYSQNKEIKYQCIEHCRTPYFVRHHGTPQNVASPKRGCEIIHGHKFVTSITYSPYKNTGIQKVDSGTTVPENLT</sequence>
<dbReference type="EMBL" id="KK852683">
    <property type="protein sequence ID" value="KDR18532.1"/>
    <property type="molecule type" value="Genomic_DNA"/>
</dbReference>